<dbReference type="PROSITE" id="PS50158">
    <property type="entry name" value="ZF_CCHC"/>
    <property type="match status" value="1"/>
</dbReference>
<dbReference type="GO" id="GO:0006508">
    <property type="term" value="P:proteolysis"/>
    <property type="evidence" value="ECO:0007669"/>
    <property type="project" value="UniProtKB-KW"/>
</dbReference>
<dbReference type="InterPro" id="IPR005162">
    <property type="entry name" value="Retrotrans_gag_dom"/>
</dbReference>
<proteinExistence type="predicted"/>
<keyword evidence="3" id="KW-0808">Transferase</keyword>
<keyword evidence="13" id="KW-0239">DNA-directed DNA polymerase</keyword>
<dbReference type="PANTHER" id="PTHR37984:SF5">
    <property type="entry name" value="PROTEIN NYNRIN-LIKE"/>
    <property type="match status" value="1"/>
</dbReference>
<keyword evidence="8" id="KW-0255">Endonuclease</keyword>
<dbReference type="CDD" id="cd09274">
    <property type="entry name" value="RNase_HI_RT_Ty3"/>
    <property type="match status" value="1"/>
</dbReference>
<dbReference type="GO" id="GO:0003964">
    <property type="term" value="F:RNA-directed DNA polymerase activity"/>
    <property type="evidence" value="ECO:0007669"/>
    <property type="project" value="UniProtKB-KW"/>
</dbReference>
<keyword evidence="5" id="KW-0540">Nuclease</keyword>
<dbReference type="Gene3D" id="1.10.340.70">
    <property type="match status" value="1"/>
</dbReference>
<dbReference type="ExpressionAtlas" id="G9FIF2">
    <property type="expression patterns" value="baseline"/>
</dbReference>
<keyword evidence="4" id="KW-0548">Nucleotidyltransferase</keyword>
<dbReference type="GO" id="GO:0003887">
    <property type="term" value="F:DNA-directed DNA polymerase activity"/>
    <property type="evidence" value="ECO:0007669"/>
    <property type="project" value="UniProtKB-KW"/>
</dbReference>
<keyword evidence="2" id="KW-0645">Protease</keyword>
<dbReference type="InterPro" id="IPR021109">
    <property type="entry name" value="Peptidase_aspartic_dom_sf"/>
</dbReference>
<dbReference type="SUPFAM" id="SSF53098">
    <property type="entry name" value="Ribonuclease H-like"/>
    <property type="match status" value="1"/>
</dbReference>
<evidence type="ECO:0000256" key="7">
    <source>
        <dbReference type="ARBA" id="ARBA00022750"/>
    </source>
</evidence>
<evidence type="ECO:0000259" key="19">
    <source>
        <dbReference type="PROSITE" id="PS50878"/>
    </source>
</evidence>
<evidence type="ECO:0000256" key="4">
    <source>
        <dbReference type="ARBA" id="ARBA00022695"/>
    </source>
</evidence>
<keyword evidence="6" id="KW-0479">Metal-binding</keyword>
<dbReference type="CDD" id="cd00303">
    <property type="entry name" value="retropepsin_like"/>
    <property type="match status" value="1"/>
</dbReference>
<dbReference type="InterPro" id="IPR036397">
    <property type="entry name" value="RNaseH_sf"/>
</dbReference>
<keyword evidence="11" id="KW-0229">DNA integration</keyword>
<evidence type="ECO:0000256" key="14">
    <source>
        <dbReference type="ARBA" id="ARBA00023125"/>
    </source>
</evidence>
<dbReference type="InterPro" id="IPR012337">
    <property type="entry name" value="RNaseH-like_sf"/>
</dbReference>
<sequence>MVRSGGAPDTSLNIEQSIRDLVQITANLAQGHSRDGDLSEKVARRNPPILNGKGGPEELENWVGEFDKLFFTLSCPDEKTVPLASYYLQGDAHFWWTQAKDNLLSQPGFGWETFKKALRDKYYPPYLKKQKAQEFMMLEQGNMSVEEYYRKFIELMRFAPEIAPTEEAKASRFELGLTLDLQGRLGGDTFTSLDHVFGKVAHLYAIRKREEGGKLGEKRKDNPNPEGQKFEKKHNGNQNNQNPQRNFGKGPNNNPNPNNNNNNRNNNTNNRRPERVYRCRKCPNNHPGKDCEGNKVECRECGKMGHRAYECYSKNKLNPNGQRKGNYGDKPRNGNGNGNGNGGGNYNGNSNYSKPATNTSNQVSNVNNATSSQDKGKGKLYMMTAREEEARRDVVTGTFSINSTPVKVLFDSGASLSFIAHATVRNLTLVESESISMPIVIPSGETVNCSKRFLKVPLKIGEGYFPSDLIEFNLSNLDIILGMDWLGKYMARIDCDAQKVELKDPSGKRVSYRRIPREPGIKVINALQLKNYVDKGWPLFMCSVRRVEDDPLRPEDVPIVREFQDVFPEEIPGMPPRRDVEFTVDLVPGTGPISKATYRMAPAEMNELKNQLEELLDKGYIRPSMSPWGAPVLFVKKKDGSLRLCIDYRELNNVTVKNKYPLPRIDDLFDQLQGAGMFSKIDLRSGYHQLRIVDHDIPKTAFRTRYGHYEFTVMPFGLTNAPAVFMDLMNRIFRPYLDKFVVVFIDDILIYSKNKEEHEDHLRVILQTLRDNQLYAKFSKCEFWLERVSFLGHFISKEGVLVDPAKIKAVSEWPTPKNVTDIRSFLGLAGYYRRFVKDFSKIAKPMTNLMKKDCRFTWNEDSEKAFQTLKERLTSAPVLTLPNGNEGYDVYSDASKNGLGCVLMQNGKVIAYASRQLKPYEVNYPTHDLELAAIVFALKIWRHYLYGVTCRIFTDHKSLKYIFTQKDLNMRQRRWLELIKDYDLDIQYHEGKANVVADALSRKSSHSLNTLVVADKLCEEFSRLQIEVVHEGEVERLLSALTIEPNFLEEIRASQPGDVKLERVKAKLKEGKAEGFAIHEDGSIRYKGRWCVPQKCEELKQKIMSEGHNTTYYVHPGGDKLYKDLKKMFWWPGMKRAVAEFVSKCLTCQKVKSEHKRPQGKIQPLDIPTWKWDSISMDFVVALPRSRGGNNTIWVIVDRLTKTARFIPMKDTWSMEALAKAYVKNVIRLHGVPTSIVSDQDSRFLSNFWKKVQEAFGSELLMSTAFHPATDGQTERTIQTLEDMLRACALEYQGSWEDHLDLIEFSYNNSYHASIKMAPFEALYGRKCRSPLCWNDISETVVLGPDMIQETMDQVRVIQEKIKTAQDRQKSYADQKRRDENFEVGEKVLLKVSPMKGVMRFGKKGKLSPKFIGPYEILARVGKVAYRLDLPNDLERVHNVFHVSQLRRYVPDASHVLEPENVEIDETLSYEEKPVQILDRKVRSTRNKDVRIVKVLWRNQTTEEATWEAEDAMRLKYPELFQEVRNACEIWDLEVQKIVVKTGYLKVSGRNFF</sequence>
<dbReference type="InterPro" id="IPR016197">
    <property type="entry name" value="Chromo-like_dom_sf"/>
</dbReference>
<keyword evidence="15" id="KW-0233">DNA recombination</keyword>
<evidence type="ECO:0000256" key="11">
    <source>
        <dbReference type="ARBA" id="ARBA00022908"/>
    </source>
</evidence>
<evidence type="ECO:0000256" key="5">
    <source>
        <dbReference type="ARBA" id="ARBA00022722"/>
    </source>
</evidence>
<evidence type="ECO:0000256" key="13">
    <source>
        <dbReference type="ARBA" id="ARBA00022932"/>
    </source>
</evidence>
<dbReference type="InterPro" id="IPR050951">
    <property type="entry name" value="Retrovirus_Pol_polyprotein"/>
</dbReference>
<dbReference type="Pfam" id="PF03732">
    <property type="entry name" value="Retrotrans_gag"/>
    <property type="match status" value="1"/>
</dbReference>
<dbReference type="InterPro" id="IPR043502">
    <property type="entry name" value="DNA/RNA_pol_sf"/>
</dbReference>
<dbReference type="PROSITE" id="PS50994">
    <property type="entry name" value="INTEGRASE"/>
    <property type="match status" value="1"/>
</dbReference>
<dbReference type="EC" id="2.7.7.49" evidence="1"/>
<dbReference type="SUPFAM" id="SSF56672">
    <property type="entry name" value="DNA/RNA polymerases"/>
    <property type="match status" value="1"/>
</dbReference>
<dbReference type="GO" id="GO:0004190">
    <property type="term" value="F:aspartic-type endopeptidase activity"/>
    <property type="evidence" value="ECO:0007669"/>
    <property type="project" value="UniProtKB-KW"/>
</dbReference>
<dbReference type="PANTHER" id="PTHR37984">
    <property type="entry name" value="PROTEIN CBG26694"/>
    <property type="match status" value="1"/>
</dbReference>
<dbReference type="PROSITE" id="PS50878">
    <property type="entry name" value="RT_POL"/>
    <property type="match status" value="1"/>
</dbReference>
<dbReference type="GO" id="GO:0003677">
    <property type="term" value="F:DNA binding"/>
    <property type="evidence" value="ECO:0007669"/>
    <property type="project" value="UniProtKB-KW"/>
</dbReference>
<evidence type="ECO:0000256" key="1">
    <source>
        <dbReference type="ARBA" id="ARBA00012493"/>
    </source>
</evidence>
<dbReference type="Gene3D" id="3.30.420.10">
    <property type="entry name" value="Ribonuclease H-like superfamily/Ribonuclease H"/>
    <property type="match status" value="1"/>
</dbReference>
<dbReference type="InterPro" id="IPR000477">
    <property type="entry name" value="RT_dom"/>
</dbReference>
<feature type="compositionally biased region" description="Basic and acidic residues" evidence="17">
    <location>
        <begin position="212"/>
        <end position="234"/>
    </location>
</feature>
<dbReference type="Pfam" id="PF08284">
    <property type="entry name" value="RVP_2"/>
    <property type="match status" value="1"/>
</dbReference>
<evidence type="ECO:0000256" key="17">
    <source>
        <dbReference type="SAM" id="MobiDB-lite"/>
    </source>
</evidence>
<dbReference type="GO" id="GO:0006310">
    <property type="term" value="P:DNA recombination"/>
    <property type="evidence" value="ECO:0007669"/>
    <property type="project" value="UniProtKB-KW"/>
</dbReference>
<protein>
    <recommendedName>
        <fullName evidence="1">RNA-directed DNA polymerase</fullName>
        <ecNumber evidence="1">2.7.7.49</ecNumber>
    </recommendedName>
</protein>
<keyword evidence="16" id="KW-0863">Zinc-finger</keyword>
<dbReference type="InterPro" id="IPR056924">
    <property type="entry name" value="SH3_Tf2-1"/>
</dbReference>
<dbReference type="GO" id="GO:0008270">
    <property type="term" value="F:zinc ion binding"/>
    <property type="evidence" value="ECO:0007669"/>
    <property type="project" value="UniProtKB-KW"/>
</dbReference>
<dbReference type="CDD" id="cd01647">
    <property type="entry name" value="RT_LTR"/>
    <property type="match status" value="1"/>
</dbReference>
<evidence type="ECO:0000256" key="6">
    <source>
        <dbReference type="ARBA" id="ARBA00022723"/>
    </source>
</evidence>
<evidence type="ECO:0000256" key="2">
    <source>
        <dbReference type="ARBA" id="ARBA00022670"/>
    </source>
</evidence>
<evidence type="ECO:0000256" key="16">
    <source>
        <dbReference type="PROSITE-ProRule" id="PRU00047"/>
    </source>
</evidence>
<organism evidence="21">
    <name type="scientific">Beta vulgaris</name>
    <name type="common">Sugar beet</name>
    <dbReference type="NCBI Taxonomy" id="161934"/>
    <lineage>
        <taxon>Eukaryota</taxon>
        <taxon>Viridiplantae</taxon>
        <taxon>Streptophyta</taxon>
        <taxon>Embryophyta</taxon>
        <taxon>Tracheophyta</taxon>
        <taxon>Spermatophyta</taxon>
        <taxon>Magnoliopsida</taxon>
        <taxon>eudicotyledons</taxon>
        <taxon>Gunneridae</taxon>
        <taxon>Pentapetalae</taxon>
        <taxon>Caryophyllales</taxon>
        <taxon>Chenopodiaceae</taxon>
        <taxon>Betoideae</taxon>
        <taxon>Beta</taxon>
    </lineage>
</organism>
<dbReference type="Gene3D" id="2.40.70.10">
    <property type="entry name" value="Acid Proteases"/>
    <property type="match status" value="1"/>
</dbReference>
<dbReference type="Pfam" id="PF17921">
    <property type="entry name" value="Integrase_H2C2"/>
    <property type="match status" value="1"/>
</dbReference>
<dbReference type="FunFam" id="3.10.10.10:FF:000007">
    <property type="entry name" value="Retrovirus-related Pol polyprotein from transposon 17.6-like Protein"/>
    <property type="match status" value="1"/>
</dbReference>
<dbReference type="InterPro" id="IPR001969">
    <property type="entry name" value="Aspartic_peptidase_AS"/>
</dbReference>
<evidence type="ECO:0000256" key="15">
    <source>
        <dbReference type="ARBA" id="ARBA00023172"/>
    </source>
</evidence>
<dbReference type="SUPFAM" id="SSF50630">
    <property type="entry name" value="Acid proteases"/>
    <property type="match status" value="1"/>
</dbReference>
<dbReference type="InterPro" id="IPR001584">
    <property type="entry name" value="Integrase_cat-core"/>
</dbReference>
<dbReference type="Pfam" id="PF24626">
    <property type="entry name" value="SH3_Tf2-1"/>
    <property type="match status" value="1"/>
</dbReference>
<keyword evidence="9" id="KW-0378">Hydrolase</keyword>
<accession>G9FIF2</accession>
<feature type="compositionally biased region" description="Low complexity" evidence="17">
    <location>
        <begin position="236"/>
        <end position="270"/>
    </location>
</feature>
<evidence type="ECO:0000313" key="21">
    <source>
        <dbReference type="EMBL" id="AEV42258.1"/>
    </source>
</evidence>
<feature type="compositionally biased region" description="Low complexity" evidence="17">
    <location>
        <begin position="347"/>
        <end position="373"/>
    </location>
</feature>
<dbReference type="FunFam" id="3.30.70.270:FF:000020">
    <property type="entry name" value="Transposon Tf2-6 polyprotein-like Protein"/>
    <property type="match status" value="1"/>
</dbReference>
<evidence type="ECO:0000256" key="3">
    <source>
        <dbReference type="ARBA" id="ARBA00022679"/>
    </source>
</evidence>
<keyword evidence="7" id="KW-0064">Aspartyl protease</keyword>
<dbReference type="GO" id="GO:0004519">
    <property type="term" value="F:endonuclease activity"/>
    <property type="evidence" value="ECO:0007669"/>
    <property type="project" value="UniProtKB-KW"/>
</dbReference>
<dbReference type="PROSITE" id="PS00141">
    <property type="entry name" value="ASP_PROTEASE"/>
    <property type="match status" value="1"/>
</dbReference>
<dbReference type="Gene3D" id="3.10.10.10">
    <property type="entry name" value="HIV Type 1 Reverse Transcriptase, subunit A, domain 1"/>
    <property type="match status" value="1"/>
</dbReference>
<dbReference type="InterPro" id="IPR041588">
    <property type="entry name" value="Integrase_H2C2"/>
</dbReference>
<keyword evidence="10" id="KW-0460">Magnesium</keyword>
<evidence type="ECO:0000259" key="20">
    <source>
        <dbReference type="PROSITE" id="PS50994"/>
    </source>
</evidence>
<evidence type="ECO:0000256" key="10">
    <source>
        <dbReference type="ARBA" id="ARBA00022842"/>
    </source>
</evidence>
<dbReference type="Pfam" id="PF17917">
    <property type="entry name" value="RT_RNaseH"/>
    <property type="match status" value="1"/>
</dbReference>
<feature type="region of interest" description="Disordered" evidence="17">
    <location>
        <begin position="212"/>
        <end position="272"/>
    </location>
</feature>
<reference evidence="21" key="1">
    <citation type="submission" date="2011-06" db="EMBL/GenBank/DDBJ databases">
        <title>Sugar beet BAC encodes Dirigent family:zinc finger protein protein.</title>
        <authorList>
            <person name="Kuykendall L.D."/>
            <person name="McGrath M.J."/>
            <person name="Shao J."/>
            <person name="Belayneh B."/>
        </authorList>
    </citation>
    <scope>NUCLEOTIDE SEQUENCE</scope>
</reference>
<dbReference type="EMBL" id="JN119301">
    <property type="protein sequence ID" value="AEV42258.1"/>
    <property type="molecule type" value="Genomic_DNA"/>
</dbReference>
<dbReference type="SUPFAM" id="SSF54160">
    <property type="entry name" value="Chromo domain-like"/>
    <property type="match status" value="1"/>
</dbReference>
<evidence type="ECO:0000256" key="9">
    <source>
        <dbReference type="ARBA" id="ARBA00022801"/>
    </source>
</evidence>
<dbReference type="InterPro" id="IPR001878">
    <property type="entry name" value="Znf_CCHC"/>
</dbReference>
<keyword evidence="12" id="KW-0695">RNA-directed DNA polymerase</keyword>
<keyword evidence="14" id="KW-0238">DNA-binding</keyword>
<evidence type="ECO:0000256" key="8">
    <source>
        <dbReference type="ARBA" id="ARBA00022759"/>
    </source>
</evidence>
<dbReference type="InterPro" id="IPR043128">
    <property type="entry name" value="Rev_trsase/Diguanyl_cyclase"/>
</dbReference>
<dbReference type="FunFam" id="3.30.420.10:FF:000032">
    <property type="entry name" value="Retrovirus-related Pol polyprotein from transposon 297-like Protein"/>
    <property type="match status" value="1"/>
</dbReference>
<evidence type="ECO:0000256" key="12">
    <source>
        <dbReference type="ARBA" id="ARBA00022918"/>
    </source>
</evidence>
<feature type="domain" description="Reverse transcriptase" evidence="19">
    <location>
        <begin position="616"/>
        <end position="795"/>
    </location>
</feature>
<keyword evidence="16" id="KW-0862">Zinc</keyword>
<dbReference type="Gene3D" id="3.30.70.270">
    <property type="match status" value="2"/>
</dbReference>
<dbReference type="GO" id="GO:0015074">
    <property type="term" value="P:DNA integration"/>
    <property type="evidence" value="ECO:0007669"/>
    <property type="project" value="UniProtKB-KW"/>
</dbReference>
<feature type="compositionally biased region" description="Gly residues" evidence="17">
    <location>
        <begin position="335"/>
        <end position="346"/>
    </location>
</feature>
<feature type="domain" description="CCHC-type" evidence="18">
    <location>
        <begin position="298"/>
        <end position="311"/>
    </location>
</feature>
<dbReference type="Pfam" id="PF00078">
    <property type="entry name" value="RVT_1"/>
    <property type="match status" value="1"/>
</dbReference>
<feature type="region of interest" description="Disordered" evidence="17">
    <location>
        <begin position="314"/>
        <end position="379"/>
    </location>
</feature>
<dbReference type="InterPro" id="IPR041373">
    <property type="entry name" value="RT_RNaseH"/>
</dbReference>
<feature type="domain" description="Integrase catalytic" evidence="20">
    <location>
        <begin position="1160"/>
        <end position="1327"/>
    </location>
</feature>
<name>G9FIF2_BETVU</name>
<evidence type="ECO:0000259" key="18">
    <source>
        <dbReference type="PROSITE" id="PS50158"/>
    </source>
</evidence>